<organism evidence="4 5">
    <name type="scientific">Pseudolabrys taiwanensis</name>
    <dbReference type="NCBI Taxonomy" id="331696"/>
    <lineage>
        <taxon>Bacteria</taxon>
        <taxon>Pseudomonadati</taxon>
        <taxon>Pseudomonadota</taxon>
        <taxon>Alphaproteobacteria</taxon>
        <taxon>Hyphomicrobiales</taxon>
        <taxon>Xanthobacteraceae</taxon>
        <taxon>Pseudolabrys</taxon>
    </lineage>
</organism>
<feature type="transmembrane region" description="Helical" evidence="1">
    <location>
        <begin position="203"/>
        <end position="223"/>
    </location>
</feature>
<keyword evidence="1" id="KW-0472">Membrane</keyword>
<dbReference type="SUPFAM" id="SSF55073">
    <property type="entry name" value="Nucleotide cyclase"/>
    <property type="match status" value="1"/>
</dbReference>
<dbReference type="SMART" id="SM00052">
    <property type="entry name" value="EAL"/>
    <property type="match status" value="1"/>
</dbReference>
<dbReference type="CDD" id="cd01949">
    <property type="entry name" value="GGDEF"/>
    <property type="match status" value="1"/>
</dbReference>
<evidence type="ECO:0000256" key="1">
    <source>
        <dbReference type="SAM" id="Phobius"/>
    </source>
</evidence>
<dbReference type="SMART" id="SM00267">
    <property type="entry name" value="GGDEF"/>
    <property type="match status" value="1"/>
</dbReference>
<gene>
    <name evidence="4" type="ORF">DW352_20735</name>
</gene>
<dbReference type="CDD" id="cd01948">
    <property type="entry name" value="EAL"/>
    <property type="match status" value="1"/>
</dbReference>
<dbReference type="OrthoDB" id="9814202at2"/>
<evidence type="ECO:0000259" key="2">
    <source>
        <dbReference type="PROSITE" id="PS50883"/>
    </source>
</evidence>
<dbReference type="NCBIfam" id="TIGR00254">
    <property type="entry name" value="GGDEF"/>
    <property type="match status" value="1"/>
</dbReference>
<dbReference type="PROSITE" id="PS50883">
    <property type="entry name" value="EAL"/>
    <property type="match status" value="1"/>
</dbReference>
<feature type="domain" description="EAL" evidence="2">
    <location>
        <begin position="411"/>
        <end position="662"/>
    </location>
</feature>
<dbReference type="InterPro" id="IPR029787">
    <property type="entry name" value="Nucleotide_cyclase"/>
</dbReference>
<proteinExistence type="predicted"/>
<name>A0A346A0P0_9HYPH</name>
<dbReference type="KEGG" id="ptaw:DW352_20735"/>
<evidence type="ECO:0000259" key="3">
    <source>
        <dbReference type="PROSITE" id="PS50887"/>
    </source>
</evidence>
<dbReference type="InterPro" id="IPR001633">
    <property type="entry name" value="EAL_dom"/>
</dbReference>
<dbReference type="Pfam" id="PF00990">
    <property type="entry name" value="GGDEF"/>
    <property type="match status" value="1"/>
</dbReference>
<dbReference type="PANTHER" id="PTHR44757">
    <property type="entry name" value="DIGUANYLATE CYCLASE DGCP"/>
    <property type="match status" value="1"/>
</dbReference>
<protein>
    <submittedName>
        <fullName evidence="4">EAL domain-containing protein</fullName>
    </submittedName>
</protein>
<sequence length="686" mass="74900">MHNDTFAFLNHGLGTSSESIMRRPPIISRIADRLTGFTPDRDLHFELVRGLYNATSTPNAILGATAAALVVVGTAGALSDDKFFTILFFGFLLVGIARSLGSRRYFQIEHDPTAIDETKRWELNALAGAWSFALLVGITGAYALFNHAGTDVEILISCCVIGYIAGASSRNASRPLITIGQISLTCLPFLAALILRADVVHTILATFIAILYFGTIIVSRSVFENIVQRHLAFKRVETLARRDALTGIWNRGAFLELIEKRFAASAGANGHLALISIDLDRFKDINDTLGHPVGDSVLKEVAERIQSVVMPGDEVSRVGGDEFLVMLADGRARDVHNVAEAILAVLEDPFFTAETRSICGASIGYAVAPQDGASLDVLLRNADLALYKAKNIGRGQIVAYTATLSTDYDKRVALEHELQFALDNHELYLEYQPIVDPRSGRAICCEALLRWRHPTLGIIPPDVFIPIAEATGLIVPIGTWVLVTACTEAMTWHSDVKLAVNLSPVQFRRGREIVDLVTRILTTTGLPPRRLDLEITESVLLDDNAATMSLLEDLRSLGVGISLDDFGTGFASLAYLNDFPFSKIKIDRKFTQDIDESPRTLAIIKGISQIARELHIERVAEGIETFAQLERVQSFGINAIQGYVFSRPVAAAVLRELIKQPILPIVGSPSTATHHTGIGKRNRIAS</sequence>
<evidence type="ECO:0000313" key="4">
    <source>
        <dbReference type="EMBL" id="AXK82737.1"/>
    </source>
</evidence>
<keyword evidence="1" id="KW-0812">Transmembrane</keyword>
<dbReference type="AlphaFoldDB" id="A0A346A0P0"/>
<dbReference type="InterPro" id="IPR000160">
    <property type="entry name" value="GGDEF_dom"/>
</dbReference>
<dbReference type="InterPro" id="IPR043128">
    <property type="entry name" value="Rev_trsase/Diguanyl_cyclase"/>
</dbReference>
<feature type="transmembrane region" description="Helical" evidence="1">
    <location>
        <begin position="83"/>
        <end position="100"/>
    </location>
</feature>
<evidence type="ECO:0000313" key="5">
    <source>
        <dbReference type="Proteomes" id="UP000254889"/>
    </source>
</evidence>
<dbReference type="PANTHER" id="PTHR44757:SF2">
    <property type="entry name" value="BIOFILM ARCHITECTURE MAINTENANCE PROTEIN MBAA"/>
    <property type="match status" value="1"/>
</dbReference>
<feature type="transmembrane region" description="Helical" evidence="1">
    <location>
        <begin position="59"/>
        <end position="77"/>
    </location>
</feature>
<keyword evidence="1" id="KW-1133">Transmembrane helix</keyword>
<feature type="transmembrane region" description="Helical" evidence="1">
    <location>
        <begin position="121"/>
        <end position="145"/>
    </location>
</feature>
<dbReference type="PROSITE" id="PS50887">
    <property type="entry name" value="GGDEF"/>
    <property type="match status" value="1"/>
</dbReference>
<dbReference type="InterPro" id="IPR052155">
    <property type="entry name" value="Biofilm_reg_signaling"/>
</dbReference>
<dbReference type="EMBL" id="CP031417">
    <property type="protein sequence ID" value="AXK82737.1"/>
    <property type="molecule type" value="Genomic_DNA"/>
</dbReference>
<dbReference type="Proteomes" id="UP000254889">
    <property type="component" value="Chromosome"/>
</dbReference>
<dbReference type="Pfam" id="PF00563">
    <property type="entry name" value="EAL"/>
    <property type="match status" value="1"/>
</dbReference>
<feature type="transmembrane region" description="Helical" evidence="1">
    <location>
        <begin position="176"/>
        <end position="197"/>
    </location>
</feature>
<dbReference type="Gene3D" id="3.30.70.270">
    <property type="match status" value="1"/>
</dbReference>
<dbReference type="SUPFAM" id="SSF141868">
    <property type="entry name" value="EAL domain-like"/>
    <property type="match status" value="1"/>
</dbReference>
<dbReference type="InterPro" id="IPR035919">
    <property type="entry name" value="EAL_sf"/>
</dbReference>
<accession>A0A346A0P0</accession>
<dbReference type="Gene3D" id="3.20.20.450">
    <property type="entry name" value="EAL domain"/>
    <property type="match status" value="1"/>
</dbReference>
<feature type="domain" description="GGDEF" evidence="3">
    <location>
        <begin position="270"/>
        <end position="402"/>
    </location>
</feature>
<reference evidence="4 5" key="1">
    <citation type="submission" date="2018-07" db="EMBL/GenBank/DDBJ databases">
        <authorList>
            <person name="Quirk P.G."/>
            <person name="Krulwich T.A."/>
        </authorList>
    </citation>
    <scope>NUCLEOTIDE SEQUENCE [LARGE SCALE GENOMIC DNA]</scope>
    <source>
        <strain evidence="4 5">CC-BB4</strain>
    </source>
</reference>
<keyword evidence="5" id="KW-1185">Reference proteome</keyword>